<dbReference type="CDD" id="cd04496">
    <property type="entry name" value="SSB_OBF"/>
    <property type="match status" value="1"/>
</dbReference>
<evidence type="ECO:0008006" key="4">
    <source>
        <dbReference type="Google" id="ProtNLM"/>
    </source>
</evidence>
<name>X1TKS8_9ZZZZ</name>
<dbReference type="InterPro" id="IPR011344">
    <property type="entry name" value="ssDNA-bd"/>
</dbReference>
<dbReference type="AlphaFoldDB" id="X1TKS8"/>
<sequence>MVTNFRLATDEQWKDKNGEKVQRTEWHRIVTFGKLAEICGNYLSKGRLVYIEGRIQTRSWEDKDGIKRYTTEINALNMQILEPKGQTKEQEMGPPSPPDSGSVPEDDVPF</sequence>
<evidence type="ECO:0000256" key="2">
    <source>
        <dbReference type="SAM" id="MobiDB-lite"/>
    </source>
</evidence>
<comment type="caution">
    <text evidence="3">The sequence shown here is derived from an EMBL/GenBank/DDBJ whole genome shotgun (WGS) entry which is preliminary data.</text>
</comment>
<dbReference type="EMBL" id="BARW01005552">
    <property type="protein sequence ID" value="GAI80639.1"/>
    <property type="molecule type" value="Genomic_DNA"/>
</dbReference>
<dbReference type="InterPro" id="IPR012340">
    <property type="entry name" value="NA-bd_OB-fold"/>
</dbReference>
<evidence type="ECO:0000313" key="3">
    <source>
        <dbReference type="EMBL" id="GAI80639.1"/>
    </source>
</evidence>
<dbReference type="GO" id="GO:0009295">
    <property type="term" value="C:nucleoid"/>
    <property type="evidence" value="ECO:0007669"/>
    <property type="project" value="TreeGrafter"/>
</dbReference>
<reference evidence="3" key="1">
    <citation type="journal article" date="2014" name="Front. Microbiol.">
        <title>High frequency of phylogenetically diverse reductive dehalogenase-homologous genes in deep subseafloor sedimentary metagenomes.</title>
        <authorList>
            <person name="Kawai M."/>
            <person name="Futagami T."/>
            <person name="Toyoda A."/>
            <person name="Takaki Y."/>
            <person name="Nishi S."/>
            <person name="Hori S."/>
            <person name="Arai W."/>
            <person name="Tsubouchi T."/>
            <person name="Morono Y."/>
            <person name="Uchiyama I."/>
            <person name="Ito T."/>
            <person name="Fujiyama A."/>
            <person name="Inagaki F."/>
            <person name="Takami H."/>
        </authorList>
    </citation>
    <scope>NUCLEOTIDE SEQUENCE</scope>
    <source>
        <strain evidence="3">Expedition CK06-06</strain>
    </source>
</reference>
<dbReference type="NCBIfam" id="TIGR00621">
    <property type="entry name" value="ssb"/>
    <property type="match status" value="1"/>
</dbReference>
<feature type="region of interest" description="Disordered" evidence="2">
    <location>
        <begin position="82"/>
        <end position="110"/>
    </location>
</feature>
<organism evidence="3">
    <name type="scientific">marine sediment metagenome</name>
    <dbReference type="NCBI Taxonomy" id="412755"/>
    <lineage>
        <taxon>unclassified sequences</taxon>
        <taxon>metagenomes</taxon>
        <taxon>ecological metagenomes</taxon>
    </lineage>
</organism>
<protein>
    <recommendedName>
        <fullName evidence="4">Single-stranded DNA-binding protein</fullName>
    </recommendedName>
</protein>
<dbReference type="PROSITE" id="PS50935">
    <property type="entry name" value="SSB"/>
    <property type="match status" value="1"/>
</dbReference>
<dbReference type="HAMAP" id="MF_00984">
    <property type="entry name" value="SSB"/>
    <property type="match status" value="1"/>
</dbReference>
<evidence type="ECO:0000256" key="1">
    <source>
        <dbReference type="ARBA" id="ARBA00023125"/>
    </source>
</evidence>
<accession>X1TKS8</accession>
<dbReference type="Pfam" id="PF00436">
    <property type="entry name" value="SSB"/>
    <property type="match status" value="1"/>
</dbReference>
<gene>
    <name evidence="3" type="ORF">S12H4_12004</name>
</gene>
<dbReference type="Gene3D" id="2.40.50.140">
    <property type="entry name" value="Nucleic acid-binding proteins"/>
    <property type="match status" value="1"/>
</dbReference>
<dbReference type="GO" id="GO:0003697">
    <property type="term" value="F:single-stranded DNA binding"/>
    <property type="evidence" value="ECO:0007669"/>
    <property type="project" value="InterPro"/>
</dbReference>
<dbReference type="PANTHER" id="PTHR10302">
    <property type="entry name" value="SINGLE-STRANDED DNA-BINDING PROTEIN"/>
    <property type="match status" value="1"/>
</dbReference>
<dbReference type="PIRSF" id="PIRSF002070">
    <property type="entry name" value="SSB"/>
    <property type="match status" value="1"/>
</dbReference>
<dbReference type="SUPFAM" id="SSF50249">
    <property type="entry name" value="Nucleic acid-binding proteins"/>
    <property type="match status" value="1"/>
</dbReference>
<keyword evidence="1" id="KW-0238">DNA-binding</keyword>
<dbReference type="InterPro" id="IPR000424">
    <property type="entry name" value="Primosome_PriB/ssb"/>
</dbReference>
<dbReference type="PANTHER" id="PTHR10302:SF27">
    <property type="entry name" value="SINGLE-STRANDED DNA-BINDING PROTEIN"/>
    <property type="match status" value="1"/>
</dbReference>
<dbReference type="GO" id="GO:0006260">
    <property type="term" value="P:DNA replication"/>
    <property type="evidence" value="ECO:0007669"/>
    <property type="project" value="InterPro"/>
</dbReference>
<proteinExistence type="inferred from homology"/>